<dbReference type="HAMAP" id="MF_02100">
    <property type="entry name" value="Methyltr_YrrT"/>
    <property type="match status" value="1"/>
</dbReference>
<dbReference type="GO" id="GO:0032259">
    <property type="term" value="P:methylation"/>
    <property type="evidence" value="ECO:0007669"/>
    <property type="project" value="UniProtKB-KW"/>
</dbReference>
<dbReference type="InterPro" id="IPR029063">
    <property type="entry name" value="SAM-dependent_MTases_sf"/>
</dbReference>
<dbReference type="InterPro" id="IPR023553">
    <property type="entry name" value="Uncharacterised_MeTfrase_YrrT"/>
</dbReference>
<dbReference type="GO" id="GO:0008168">
    <property type="term" value="F:methyltransferase activity"/>
    <property type="evidence" value="ECO:0007669"/>
    <property type="project" value="UniProtKB-KW"/>
</dbReference>
<gene>
    <name evidence="6" type="ORF">L2716_09875</name>
</gene>
<feature type="domain" description="Methyltransferase" evidence="5">
    <location>
        <begin position="49"/>
        <end position="139"/>
    </location>
</feature>
<feature type="binding site" evidence="4">
    <location>
        <position position="74"/>
    </location>
    <ligand>
        <name>S-adenosyl-L-methionine</name>
        <dbReference type="ChEBI" id="CHEBI:59789"/>
    </ligand>
</feature>
<dbReference type="EC" id="2.1.1.-" evidence="4"/>
<dbReference type="RefSeq" id="WP_236334122.1">
    <property type="nucleotide sequence ID" value="NZ_JAKIJS010000001.1"/>
</dbReference>
<evidence type="ECO:0000256" key="1">
    <source>
        <dbReference type="ARBA" id="ARBA00022603"/>
    </source>
</evidence>
<sequence length="214" mass="24659">MGREFIDLFDEWADSYDETVSGKDNEYHEVFEKYDEILERVASEASGTVLEFGVGTGNLTNALIEKKRNVIGVEPSPGMRKKTNERFPDTEVLDGDFLSFPEIDVPINTIVSTYAFHHLTDEEKEKAIHNYGKLLGNNGKIVFADTVYEHEQAKKELHDRVKKQGYLNLLHDLQTEYYTTMGVLSDIFTQNGFEVQFERLNRYVWLMSAVKKDT</sequence>
<dbReference type="PANTHER" id="PTHR43861">
    <property type="entry name" value="TRANS-ACONITATE 2-METHYLTRANSFERASE-RELATED"/>
    <property type="match status" value="1"/>
</dbReference>
<comment type="function">
    <text evidence="4">Could be a S-adenosyl-L-methionine-dependent methyltransferase.</text>
</comment>
<keyword evidence="2 4" id="KW-0808">Transferase</keyword>
<keyword evidence="3 4" id="KW-0949">S-adenosyl-L-methionine</keyword>
<name>A0ABS9H1R1_9BACL</name>
<evidence type="ECO:0000256" key="3">
    <source>
        <dbReference type="ARBA" id="ARBA00022691"/>
    </source>
</evidence>
<dbReference type="InterPro" id="IPR041698">
    <property type="entry name" value="Methyltransf_25"/>
</dbReference>
<evidence type="ECO:0000256" key="4">
    <source>
        <dbReference type="HAMAP-Rule" id="MF_02100"/>
    </source>
</evidence>
<feature type="binding site" evidence="4">
    <location>
        <position position="96"/>
    </location>
    <ligand>
        <name>S-adenosyl-L-methionine</name>
        <dbReference type="ChEBI" id="CHEBI:59789"/>
    </ligand>
</feature>
<evidence type="ECO:0000313" key="7">
    <source>
        <dbReference type="Proteomes" id="UP001649381"/>
    </source>
</evidence>
<dbReference type="SUPFAM" id="SSF53335">
    <property type="entry name" value="S-adenosyl-L-methionine-dependent methyltransferases"/>
    <property type="match status" value="1"/>
</dbReference>
<dbReference type="Gene3D" id="3.40.50.150">
    <property type="entry name" value="Vaccinia Virus protein VP39"/>
    <property type="match status" value="1"/>
</dbReference>
<organism evidence="6 7">
    <name type="scientific">Pseudalkalibacillus berkeleyi</name>
    <dbReference type="NCBI Taxonomy" id="1069813"/>
    <lineage>
        <taxon>Bacteria</taxon>
        <taxon>Bacillati</taxon>
        <taxon>Bacillota</taxon>
        <taxon>Bacilli</taxon>
        <taxon>Bacillales</taxon>
        <taxon>Fictibacillaceae</taxon>
        <taxon>Pseudalkalibacillus</taxon>
    </lineage>
</organism>
<evidence type="ECO:0000256" key="2">
    <source>
        <dbReference type="ARBA" id="ARBA00022679"/>
    </source>
</evidence>
<dbReference type="EMBL" id="JAKIJS010000001">
    <property type="protein sequence ID" value="MCF6138031.1"/>
    <property type="molecule type" value="Genomic_DNA"/>
</dbReference>
<evidence type="ECO:0000259" key="5">
    <source>
        <dbReference type="Pfam" id="PF13649"/>
    </source>
</evidence>
<comment type="caution">
    <text evidence="6">The sequence shown here is derived from an EMBL/GenBank/DDBJ whole genome shotgun (WGS) entry which is preliminary data.</text>
</comment>
<feature type="binding site" evidence="4">
    <location>
        <position position="53"/>
    </location>
    <ligand>
        <name>S-adenosyl-L-methionine</name>
        <dbReference type="ChEBI" id="CHEBI:59789"/>
    </ligand>
</feature>
<protein>
    <recommendedName>
        <fullName evidence="4">Uncharacterized methyltransferase L2716_09875</fullName>
        <ecNumber evidence="4">2.1.1.-</ecNumber>
    </recommendedName>
</protein>
<accession>A0ABS9H1R1</accession>
<evidence type="ECO:0000313" key="6">
    <source>
        <dbReference type="EMBL" id="MCF6138031.1"/>
    </source>
</evidence>
<comment type="similarity">
    <text evidence="4">Belongs to the methyltransferase superfamily. YrrT family.</text>
</comment>
<reference evidence="6 7" key="1">
    <citation type="submission" date="2022-01" db="EMBL/GenBank/DDBJ databases">
        <title>Alkalihalobacillus sp. EGI L200015, a novel bacterium isolated from a salt lake sediment.</title>
        <authorList>
            <person name="Gao L."/>
            <person name="Fang B.-Z."/>
            <person name="Li W.-J."/>
        </authorList>
    </citation>
    <scope>NUCLEOTIDE SEQUENCE [LARGE SCALE GENOMIC DNA]</scope>
    <source>
        <strain evidence="6 7">KCTC 12718</strain>
    </source>
</reference>
<keyword evidence="7" id="KW-1185">Reference proteome</keyword>
<dbReference type="Pfam" id="PF13649">
    <property type="entry name" value="Methyltransf_25"/>
    <property type="match status" value="1"/>
</dbReference>
<dbReference type="CDD" id="cd02440">
    <property type="entry name" value="AdoMet_MTases"/>
    <property type="match status" value="1"/>
</dbReference>
<dbReference type="Proteomes" id="UP001649381">
    <property type="component" value="Unassembled WGS sequence"/>
</dbReference>
<dbReference type="PANTHER" id="PTHR43861:SF1">
    <property type="entry name" value="TRANS-ACONITATE 2-METHYLTRANSFERASE"/>
    <property type="match status" value="1"/>
</dbReference>
<proteinExistence type="inferred from homology"/>
<keyword evidence="1 4" id="KW-0489">Methyltransferase</keyword>